<reference evidence="3" key="1">
    <citation type="submission" date="2022-08" db="EMBL/GenBank/DDBJ databases">
        <title>Whole genome sequencing of non-tuberculosis mycobacteria type-strains.</title>
        <authorList>
            <person name="Igarashi Y."/>
            <person name="Osugi A."/>
            <person name="Mitarai S."/>
        </authorList>
    </citation>
    <scope>NUCLEOTIDE SEQUENCE</scope>
    <source>
        <strain evidence="3">JCM 16369</strain>
    </source>
</reference>
<sequence>MQFGALTGADPLCQAGCESVLNQFLEGVVSISPGFSTEEVVELVAEYHRQPWGQKGVWLAEKGFSSDRMRRWQSALFDGDLDRGLVPREGGRRTPQGKRISMAKQRDARIARDEAEIARLQARVRELEASNELLGKAIGLLHEMNVNEPDVAPTIQDLDDSSTSRTDSSPG</sequence>
<dbReference type="RefSeq" id="WP_240179732.1">
    <property type="nucleotide sequence ID" value="NZ_CP092362.2"/>
</dbReference>
<organism evidence="3 4">
    <name type="scientific">Mycolicibacterium crocinum</name>
    <dbReference type="NCBI Taxonomy" id="388459"/>
    <lineage>
        <taxon>Bacteria</taxon>
        <taxon>Bacillati</taxon>
        <taxon>Actinomycetota</taxon>
        <taxon>Actinomycetes</taxon>
        <taxon>Mycobacteriales</taxon>
        <taxon>Mycobacteriaceae</taxon>
        <taxon>Mycolicibacterium</taxon>
    </lineage>
</organism>
<evidence type="ECO:0008006" key="5">
    <source>
        <dbReference type="Google" id="ProtNLM"/>
    </source>
</evidence>
<dbReference type="Proteomes" id="UP001055337">
    <property type="component" value="Chromosome"/>
</dbReference>
<feature type="coiled-coil region" evidence="1">
    <location>
        <begin position="103"/>
        <end position="137"/>
    </location>
</feature>
<keyword evidence="4" id="KW-1185">Reference proteome</keyword>
<keyword evidence="1" id="KW-0175">Coiled coil</keyword>
<accession>A0ABY3TU35</accession>
<evidence type="ECO:0000313" key="4">
    <source>
        <dbReference type="Proteomes" id="UP001055337"/>
    </source>
</evidence>
<feature type="region of interest" description="Disordered" evidence="2">
    <location>
        <begin position="151"/>
        <end position="171"/>
    </location>
</feature>
<dbReference type="EMBL" id="CP092362">
    <property type="protein sequence ID" value="ULN43529.1"/>
    <property type="molecule type" value="Genomic_DNA"/>
</dbReference>
<proteinExistence type="predicted"/>
<protein>
    <recommendedName>
        <fullName evidence="5">Transposase</fullName>
    </recommendedName>
</protein>
<evidence type="ECO:0000256" key="1">
    <source>
        <dbReference type="SAM" id="Coils"/>
    </source>
</evidence>
<evidence type="ECO:0000313" key="3">
    <source>
        <dbReference type="EMBL" id="ULN43529.1"/>
    </source>
</evidence>
<evidence type="ECO:0000256" key="2">
    <source>
        <dbReference type="SAM" id="MobiDB-lite"/>
    </source>
</evidence>
<feature type="compositionally biased region" description="Low complexity" evidence="2">
    <location>
        <begin position="161"/>
        <end position="171"/>
    </location>
</feature>
<gene>
    <name evidence="3" type="ORF">MI149_10925</name>
</gene>
<name>A0ABY3TU35_9MYCO</name>